<gene>
    <name evidence="1" type="ORF">M8A51_23620</name>
</gene>
<dbReference type="InterPro" id="IPR019701">
    <property type="entry name" value="Phage_P22_NinX"/>
</dbReference>
<dbReference type="EMBL" id="JAMKFE010000020">
    <property type="protein sequence ID" value="MCM5682530.1"/>
    <property type="molecule type" value="Genomic_DNA"/>
</dbReference>
<name>A0ABT0YUV7_9BURK</name>
<organism evidence="1 2">
    <name type="scientific">Caldimonas mangrovi</name>
    <dbReference type="NCBI Taxonomy" id="2944811"/>
    <lineage>
        <taxon>Bacteria</taxon>
        <taxon>Pseudomonadati</taxon>
        <taxon>Pseudomonadota</taxon>
        <taxon>Betaproteobacteria</taxon>
        <taxon>Burkholderiales</taxon>
        <taxon>Sphaerotilaceae</taxon>
        <taxon>Caldimonas</taxon>
    </lineage>
</organism>
<keyword evidence="2" id="KW-1185">Reference proteome</keyword>
<dbReference type="Pfam" id="PF10765">
    <property type="entry name" value="Phage_P22_NinX"/>
    <property type="match status" value="1"/>
</dbReference>
<reference evidence="1" key="1">
    <citation type="submission" date="2022-05" db="EMBL/GenBank/DDBJ databases">
        <title>Schlegelella sp. nov., isolated from mangrove soil.</title>
        <authorList>
            <person name="Liu Y."/>
            <person name="Ge X."/>
            <person name="Liu W."/>
        </authorList>
    </citation>
    <scope>NUCLEOTIDE SEQUENCE</scope>
    <source>
        <strain evidence="1">S2-27</strain>
    </source>
</reference>
<accession>A0ABT0YUV7</accession>
<comment type="caution">
    <text evidence="1">The sequence shown here is derived from an EMBL/GenBank/DDBJ whole genome shotgun (WGS) entry which is preliminary data.</text>
</comment>
<dbReference type="RefSeq" id="WP_251781019.1">
    <property type="nucleotide sequence ID" value="NZ_JAMKFE010000020.1"/>
</dbReference>
<dbReference type="Proteomes" id="UP001165541">
    <property type="component" value="Unassembled WGS sequence"/>
</dbReference>
<evidence type="ECO:0000313" key="2">
    <source>
        <dbReference type="Proteomes" id="UP001165541"/>
    </source>
</evidence>
<protein>
    <submittedName>
        <fullName evidence="1">DUF2591 domain-containing protein</fullName>
    </submittedName>
</protein>
<proteinExistence type="predicted"/>
<evidence type="ECO:0000313" key="1">
    <source>
        <dbReference type="EMBL" id="MCM5682530.1"/>
    </source>
</evidence>
<sequence length="121" mass="13224">MKVADLSGAELDYWVAKALAPSGDEVLPGLRYGPAIVHGECRTHPESPYSVFSPSRSWAHGGPIIERELNAVERFRGDDMAWIASYGDPECPRSETGPTPLIAAMRAFVAHKFGDEVPEEK</sequence>